<evidence type="ECO:0000256" key="3">
    <source>
        <dbReference type="ARBA" id="ARBA00023004"/>
    </source>
</evidence>
<reference evidence="5" key="1">
    <citation type="journal article" date="2023" name="BMC Genomics">
        <title>Chromosome-level genome assemblies of Cutaneotrichosporon spp. (Trichosporonales, Basidiomycota) reveal imbalanced evolution between nucleotide sequences and chromosome synteny.</title>
        <authorList>
            <person name="Kobayashi Y."/>
            <person name="Kayamori A."/>
            <person name="Aoki K."/>
            <person name="Shiwa Y."/>
            <person name="Matsutani M."/>
            <person name="Fujita N."/>
            <person name="Sugita T."/>
            <person name="Iwasaki W."/>
            <person name="Tanaka N."/>
            <person name="Takashima M."/>
        </authorList>
    </citation>
    <scope>NUCLEOTIDE SEQUENCE</scope>
    <source>
        <strain evidence="5">HIS016</strain>
    </source>
</reference>
<dbReference type="Gene3D" id="1.20.58.480">
    <property type="match status" value="1"/>
</dbReference>
<reference evidence="5" key="2">
    <citation type="submission" date="2023-06" db="EMBL/GenBank/DDBJ databases">
        <authorList>
            <person name="Kobayashi Y."/>
            <person name="Kayamori A."/>
            <person name="Aoki K."/>
            <person name="Shiwa Y."/>
            <person name="Fujita N."/>
            <person name="Sugita T."/>
            <person name="Iwasaki W."/>
            <person name="Tanaka N."/>
            <person name="Takashima M."/>
        </authorList>
    </citation>
    <scope>NUCLEOTIDE SEQUENCE</scope>
    <source>
        <strain evidence="5">HIS016</strain>
    </source>
</reference>
<dbReference type="Pfam" id="PF01231">
    <property type="entry name" value="IDO"/>
    <property type="match status" value="1"/>
</dbReference>
<dbReference type="InterPro" id="IPR037217">
    <property type="entry name" value="Trp/Indoleamine_2_3_dOase-like"/>
</dbReference>
<evidence type="ECO:0008006" key="7">
    <source>
        <dbReference type="Google" id="ProtNLM"/>
    </source>
</evidence>
<dbReference type="GO" id="GO:0019441">
    <property type="term" value="P:L-tryptophan catabolic process to kynurenine"/>
    <property type="evidence" value="ECO:0007669"/>
    <property type="project" value="InterPro"/>
</dbReference>
<dbReference type="GO" id="GO:0016702">
    <property type="term" value="F:oxidoreductase activity, acting on single donors with incorporation of molecular oxygen, incorporation of two atoms of oxygen"/>
    <property type="evidence" value="ECO:0007669"/>
    <property type="project" value="UniProtKB-ARBA"/>
</dbReference>
<comment type="similarity">
    <text evidence="1">Belongs to the indoleamine 2,3-dioxygenase family.</text>
</comment>
<dbReference type="EMBL" id="BTCM01000004">
    <property type="protein sequence ID" value="GMK57446.1"/>
    <property type="molecule type" value="Genomic_DNA"/>
</dbReference>
<keyword evidence="6" id="KW-1185">Reference proteome</keyword>
<sequence length="508" mass="56614">MLRTRLATQALRPLSRGVTTSVPRALASHASDSHVARAKSWENPFPSDTFAVGPTNGFLPTKDPLDVLPKEYEAMDTLLENMRLHKKDGTDGLLMTGEFGAAVDRDLPEYDLSKVTDGELLSALYRDLTFVASAYLLEPCDIQYRKDKTYGLGRQTLPRNIAVPLHQVAEKIGQRPFMEYALSYALYNYRRKDKSKPLDFENLDLIRAFSGHPDEYGFILVHVAMVRHSGNLTSASLRALDAAATGNRPGFDQAMKDLLATYQQINGVMETMWGRSRPEGYLAYRTFIMGTKNQPMFPNGVMYEGVSDEPFKMRGESGANDSMVPLGDNLLEITSKMPVNPLTEVLRDFRTYRPRNHQAFLTYVQDRAAAVGIRDFALKNANSAAYYLANVDQIRAFRHRHWNFTRAYILKNTKHPVATGGSPIVTWLPNQLEAVLQHMIETNAEIDHSALSPQLAAMVEEIGQRAEAQQRVLIREVAKLTQERGPGATEVDNVERAAASAGGYGATA</sequence>
<keyword evidence="2 4" id="KW-0479">Metal-binding</keyword>
<proteinExistence type="inferred from homology"/>
<gene>
    <name evidence="5" type="ORF">CspeluHIS016_0402800</name>
</gene>
<dbReference type="PANTHER" id="PTHR28657:SF3">
    <property type="entry name" value="INDOLEAMINE 2,3-DIOXYGENASE"/>
    <property type="match status" value="1"/>
</dbReference>
<evidence type="ECO:0000256" key="1">
    <source>
        <dbReference type="ARBA" id="ARBA00007119"/>
    </source>
</evidence>
<comment type="caution">
    <text evidence="5">The sequence shown here is derived from an EMBL/GenBank/DDBJ whole genome shotgun (WGS) entry which is preliminary data.</text>
</comment>
<organism evidence="5 6">
    <name type="scientific">Cutaneotrichosporon spelunceum</name>
    <dbReference type="NCBI Taxonomy" id="1672016"/>
    <lineage>
        <taxon>Eukaryota</taxon>
        <taxon>Fungi</taxon>
        <taxon>Dikarya</taxon>
        <taxon>Basidiomycota</taxon>
        <taxon>Agaricomycotina</taxon>
        <taxon>Tremellomycetes</taxon>
        <taxon>Trichosporonales</taxon>
        <taxon>Trichosporonaceae</taxon>
        <taxon>Cutaneotrichosporon</taxon>
    </lineage>
</organism>
<dbReference type="GO" id="GO:0046872">
    <property type="term" value="F:metal ion binding"/>
    <property type="evidence" value="ECO:0007669"/>
    <property type="project" value="UniProtKB-KW"/>
</dbReference>
<dbReference type="PANTHER" id="PTHR28657">
    <property type="entry name" value="INDOLEAMINE 2,3-DIOXYGENASE"/>
    <property type="match status" value="1"/>
</dbReference>
<name>A0AAD3TV18_9TREE</name>
<dbReference type="AlphaFoldDB" id="A0AAD3TV18"/>
<evidence type="ECO:0000313" key="5">
    <source>
        <dbReference type="EMBL" id="GMK57446.1"/>
    </source>
</evidence>
<dbReference type="InterPro" id="IPR000898">
    <property type="entry name" value="Indolamine_dOase"/>
</dbReference>
<evidence type="ECO:0000313" key="6">
    <source>
        <dbReference type="Proteomes" id="UP001222932"/>
    </source>
</evidence>
<dbReference type="SUPFAM" id="SSF140959">
    <property type="entry name" value="Indolic compounds 2,3-dioxygenase-like"/>
    <property type="match status" value="1"/>
</dbReference>
<dbReference type="GO" id="GO:0020037">
    <property type="term" value="F:heme binding"/>
    <property type="evidence" value="ECO:0007669"/>
    <property type="project" value="InterPro"/>
</dbReference>
<evidence type="ECO:0000256" key="2">
    <source>
        <dbReference type="ARBA" id="ARBA00022723"/>
    </source>
</evidence>
<evidence type="ECO:0000256" key="4">
    <source>
        <dbReference type="PIRSR" id="PIRSR600898-1"/>
    </source>
</evidence>
<feature type="binding site" description="proximal binding residue" evidence="4">
    <location>
        <position position="401"/>
    </location>
    <ligand>
        <name>heme b</name>
        <dbReference type="ChEBI" id="CHEBI:60344"/>
    </ligand>
    <ligandPart>
        <name>Fe</name>
        <dbReference type="ChEBI" id="CHEBI:18248"/>
    </ligandPart>
</feature>
<accession>A0AAD3TV18</accession>
<keyword evidence="4" id="KW-0349">Heme</keyword>
<keyword evidence="3 4" id="KW-0408">Iron</keyword>
<protein>
    <recommendedName>
        <fullName evidence="7">Indoleamine 2,3-dioxygenase</fullName>
    </recommendedName>
</protein>
<dbReference type="Proteomes" id="UP001222932">
    <property type="component" value="Unassembled WGS sequence"/>
</dbReference>